<dbReference type="Gene3D" id="3.30.70.1820">
    <property type="entry name" value="L1 transposable element, RRM domain"/>
    <property type="match status" value="1"/>
</dbReference>
<evidence type="ECO:0000313" key="2">
    <source>
        <dbReference type="EMBL" id="KAJ1181450.1"/>
    </source>
</evidence>
<gene>
    <name evidence="2" type="ORF">NDU88_006657</name>
</gene>
<feature type="compositionally biased region" description="Low complexity" evidence="1">
    <location>
        <begin position="240"/>
        <end position="250"/>
    </location>
</feature>
<feature type="compositionally biased region" description="Basic and acidic residues" evidence="1">
    <location>
        <begin position="44"/>
        <end position="58"/>
    </location>
</feature>
<evidence type="ECO:0000313" key="3">
    <source>
        <dbReference type="Proteomes" id="UP001066276"/>
    </source>
</evidence>
<feature type="region of interest" description="Disordered" evidence="1">
    <location>
        <begin position="238"/>
        <end position="258"/>
    </location>
</feature>
<accession>A0AAV7TXE2</accession>
<feature type="region of interest" description="Disordered" evidence="1">
    <location>
        <begin position="89"/>
        <end position="108"/>
    </location>
</feature>
<sequence>MLVFCPHPILQTAWRSVNPVSDIFPPSIRLHVLWKLSRAGRVVEERQPTRIPPSDKDSSSSTAMPSGKSSSKHSRQLLFSEAIAQPKVMAAQQSSSNPAPVSADSRPLDSSDRILQEITAVGRRLEVMDLKVTELSAASAFIRMEIACFSEKVVDFDQHLSTVEDHIGMLPGHNAELLSLRDKITDLEDWSRRDNVRFFGIPEKKEGTNINLFPQSLLPELTGLTVSPPLEFQRVHRVGPPRSISSGGPPDHCVLPSA</sequence>
<dbReference type="Proteomes" id="UP001066276">
    <property type="component" value="Chromosome 3_2"/>
</dbReference>
<dbReference type="EMBL" id="JANPWB010000006">
    <property type="protein sequence ID" value="KAJ1181450.1"/>
    <property type="molecule type" value="Genomic_DNA"/>
</dbReference>
<dbReference type="AlphaFoldDB" id="A0AAV7TXE2"/>
<proteinExistence type="predicted"/>
<feature type="compositionally biased region" description="Polar residues" evidence="1">
    <location>
        <begin position="59"/>
        <end position="69"/>
    </location>
</feature>
<reference evidence="2" key="1">
    <citation type="journal article" date="2022" name="bioRxiv">
        <title>Sequencing and chromosome-scale assembly of the giantPleurodeles waltlgenome.</title>
        <authorList>
            <person name="Brown T."/>
            <person name="Elewa A."/>
            <person name="Iarovenko S."/>
            <person name="Subramanian E."/>
            <person name="Araus A.J."/>
            <person name="Petzold A."/>
            <person name="Susuki M."/>
            <person name="Suzuki K.-i.T."/>
            <person name="Hayashi T."/>
            <person name="Toyoda A."/>
            <person name="Oliveira C."/>
            <person name="Osipova E."/>
            <person name="Leigh N.D."/>
            <person name="Simon A."/>
            <person name="Yun M.H."/>
        </authorList>
    </citation>
    <scope>NUCLEOTIDE SEQUENCE</scope>
    <source>
        <strain evidence="2">20211129_DDA</strain>
        <tissue evidence="2">Liver</tissue>
    </source>
</reference>
<keyword evidence="3" id="KW-1185">Reference proteome</keyword>
<organism evidence="2 3">
    <name type="scientific">Pleurodeles waltl</name>
    <name type="common">Iberian ribbed newt</name>
    <dbReference type="NCBI Taxonomy" id="8319"/>
    <lineage>
        <taxon>Eukaryota</taxon>
        <taxon>Metazoa</taxon>
        <taxon>Chordata</taxon>
        <taxon>Craniata</taxon>
        <taxon>Vertebrata</taxon>
        <taxon>Euteleostomi</taxon>
        <taxon>Amphibia</taxon>
        <taxon>Batrachia</taxon>
        <taxon>Caudata</taxon>
        <taxon>Salamandroidea</taxon>
        <taxon>Salamandridae</taxon>
        <taxon>Pleurodelinae</taxon>
        <taxon>Pleurodeles</taxon>
    </lineage>
</organism>
<protein>
    <submittedName>
        <fullName evidence="2">Uncharacterized protein</fullName>
    </submittedName>
</protein>
<evidence type="ECO:0000256" key="1">
    <source>
        <dbReference type="SAM" id="MobiDB-lite"/>
    </source>
</evidence>
<feature type="region of interest" description="Disordered" evidence="1">
    <location>
        <begin position="44"/>
        <end position="75"/>
    </location>
</feature>
<comment type="caution">
    <text evidence="2">The sequence shown here is derived from an EMBL/GenBank/DDBJ whole genome shotgun (WGS) entry which is preliminary data.</text>
</comment>
<name>A0AAV7TXE2_PLEWA</name>